<dbReference type="EMBL" id="WNWQ01000298">
    <property type="protein sequence ID" value="KAE9971304.1"/>
    <property type="molecule type" value="Genomic_DNA"/>
</dbReference>
<feature type="compositionally biased region" description="Polar residues" evidence="3">
    <location>
        <begin position="461"/>
        <end position="470"/>
    </location>
</feature>
<evidence type="ECO:0000313" key="6">
    <source>
        <dbReference type="EMBL" id="KAE9971304.1"/>
    </source>
</evidence>
<dbReference type="InterPro" id="IPR004352">
    <property type="entry name" value="GH114_TIM-barrel"/>
</dbReference>
<dbReference type="InterPro" id="IPR013785">
    <property type="entry name" value="Aldolase_TIM"/>
</dbReference>
<feature type="domain" description="Glycoside-hydrolase family GH114 TIM-barrel" evidence="5">
    <location>
        <begin position="148"/>
        <end position="352"/>
    </location>
</feature>
<evidence type="ECO:0000256" key="2">
    <source>
        <dbReference type="ARBA" id="ARBA00012755"/>
    </source>
</evidence>
<comment type="caution">
    <text evidence="6">The sequence shown here is derived from an EMBL/GenBank/DDBJ whole genome shotgun (WGS) entry which is preliminary data.</text>
</comment>
<evidence type="ECO:0000256" key="4">
    <source>
        <dbReference type="SAM" id="SignalP"/>
    </source>
</evidence>
<evidence type="ECO:0000256" key="3">
    <source>
        <dbReference type="SAM" id="MobiDB-lite"/>
    </source>
</evidence>
<protein>
    <recommendedName>
        <fullName evidence="2">alpha-galactosidase</fullName>
        <ecNumber evidence="2">3.2.1.22</ecNumber>
    </recommendedName>
</protein>
<keyword evidence="4" id="KW-0732">Signal</keyword>
<dbReference type="Proteomes" id="UP000433883">
    <property type="component" value="Unassembled WGS sequence"/>
</dbReference>
<feature type="region of interest" description="Disordered" evidence="3">
    <location>
        <begin position="106"/>
        <end position="133"/>
    </location>
</feature>
<evidence type="ECO:0000256" key="1">
    <source>
        <dbReference type="ARBA" id="ARBA00001255"/>
    </source>
</evidence>
<dbReference type="GO" id="GO:0004557">
    <property type="term" value="F:alpha-galactosidase activity"/>
    <property type="evidence" value="ECO:0007669"/>
    <property type="project" value="UniProtKB-EC"/>
</dbReference>
<evidence type="ECO:0000259" key="5">
    <source>
        <dbReference type="Pfam" id="PF03537"/>
    </source>
</evidence>
<comment type="catalytic activity">
    <reaction evidence="1">
        <text>Hydrolysis of terminal, non-reducing alpha-D-galactose residues in alpha-D-galactosides, including galactose oligosaccharides, galactomannans and galactolipids.</text>
        <dbReference type="EC" id="3.2.1.22"/>
    </reaction>
</comment>
<dbReference type="AlphaFoldDB" id="A0A8H3YS36"/>
<sequence length="514" mass="57218">MLKPLWFLFVFVSITLACDPVYHQCCWNFRCDRVICTGAPKFQCHCDGASGSFLTLRSDLSRPKPLAELRVMRSIFFLTLAATLAAAAPPRGPGWPEELERRQYLGLDEEERQPRSGTGPLQGPRMGGPLWQPRQNDKIQYILDRRVVKLDADAPLVPDADIWDVDLFDTPKETFDILHNKGKRVMCYFSGGGSESWRDDFKEVKKGDMGDTMPKWPGEKYLNLKSPSVWKFMQKRIKLAYDKGCDAIDPDNVDPFNDDFQRGGGFGLTKDDSIVFLTKMAAEAKRYGMSIGLKNAEDILPNVTSIIQFAVNEECTTYELGCKQYEPFLKTGKPVFHYEYIKLLKPQTNDRSASSDRPEMQSVYPQWANLSSTDIRKYYCLENNFGNKDFIGPSVGRLFSTAIKSLDLGGWVMYCDGSGGETPTAQTVDAADGAGKRGGRGSKDGEQQDADEEERAPASNPKPSQSSGQQPGDKRQSGGIFSGGLGSWWPFGSIGGAEKRSKFPHVSQDLGFEG</sequence>
<accession>A0A8H3YS36</accession>
<dbReference type="EC" id="3.2.1.22" evidence="2"/>
<dbReference type="Gene3D" id="3.20.20.70">
    <property type="entry name" value="Aldolase class I"/>
    <property type="match status" value="1"/>
</dbReference>
<feature type="chain" id="PRO_5034937717" description="alpha-galactosidase" evidence="4">
    <location>
        <begin position="18"/>
        <end position="514"/>
    </location>
</feature>
<dbReference type="Pfam" id="PF03537">
    <property type="entry name" value="Glyco_hydro_114"/>
    <property type="match status" value="1"/>
</dbReference>
<dbReference type="PANTHER" id="PTHR35273:SF2">
    <property type="entry name" value="ALPHA-GALACTOSIDASE"/>
    <property type="match status" value="1"/>
</dbReference>
<dbReference type="SUPFAM" id="SSF51445">
    <property type="entry name" value="(Trans)glycosidases"/>
    <property type="match status" value="1"/>
</dbReference>
<gene>
    <name evidence="6" type="ORF">BLS_004491</name>
</gene>
<feature type="region of interest" description="Disordered" evidence="3">
    <location>
        <begin position="422"/>
        <end position="514"/>
    </location>
</feature>
<feature type="signal peptide" evidence="4">
    <location>
        <begin position="1"/>
        <end position="17"/>
    </location>
</feature>
<dbReference type="PANTHER" id="PTHR35273">
    <property type="entry name" value="ALPHA-1,4 POLYGALACTOSAMINIDASE, PUTATIVE (AFU_ORTHOLOGUE AFUA_3G07890)-RELATED"/>
    <property type="match status" value="1"/>
</dbReference>
<evidence type="ECO:0000313" key="7">
    <source>
        <dbReference type="Proteomes" id="UP000433883"/>
    </source>
</evidence>
<proteinExistence type="predicted"/>
<name>A0A8H3YS36_VENIN</name>
<organism evidence="6 7">
    <name type="scientific">Venturia inaequalis</name>
    <name type="common">Apple scab fungus</name>
    <dbReference type="NCBI Taxonomy" id="5025"/>
    <lineage>
        <taxon>Eukaryota</taxon>
        <taxon>Fungi</taxon>
        <taxon>Dikarya</taxon>
        <taxon>Ascomycota</taxon>
        <taxon>Pezizomycotina</taxon>
        <taxon>Dothideomycetes</taxon>
        <taxon>Pleosporomycetidae</taxon>
        <taxon>Venturiales</taxon>
        <taxon>Venturiaceae</taxon>
        <taxon>Venturia</taxon>
    </lineage>
</organism>
<dbReference type="PROSITE" id="PS51257">
    <property type="entry name" value="PROKAR_LIPOPROTEIN"/>
    <property type="match status" value="1"/>
</dbReference>
<dbReference type="InterPro" id="IPR017853">
    <property type="entry name" value="GH"/>
</dbReference>
<reference evidence="6 7" key="1">
    <citation type="submission" date="2019-11" db="EMBL/GenBank/DDBJ databases">
        <title>Venturia inaequalis Genome Resource.</title>
        <authorList>
            <person name="Lichtner F.J."/>
        </authorList>
    </citation>
    <scope>NUCLEOTIDE SEQUENCE [LARGE SCALE GENOMIC DNA]</scope>
    <source>
        <strain evidence="6">Bline_iso_100314</strain>
    </source>
</reference>